<feature type="non-terminal residue" evidence="3">
    <location>
        <position position="141"/>
    </location>
</feature>
<gene>
    <name evidence="3" type="ORF">S06H3_39882</name>
</gene>
<evidence type="ECO:0000259" key="2">
    <source>
        <dbReference type="Pfam" id="PF08308"/>
    </source>
</evidence>
<feature type="region of interest" description="Disordered" evidence="1">
    <location>
        <begin position="117"/>
        <end position="141"/>
    </location>
</feature>
<dbReference type="EMBL" id="BARV01024431">
    <property type="protein sequence ID" value="GAI46369.1"/>
    <property type="molecule type" value="Genomic_DNA"/>
</dbReference>
<dbReference type="Pfam" id="PF08308">
    <property type="entry name" value="PEGA"/>
    <property type="match status" value="1"/>
</dbReference>
<feature type="domain" description="PEGA" evidence="2">
    <location>
        <begin position="20"/>
        <end position="79"/>
    </location>
</feature>
<proteinExistence type="predicted"/>
<evidence type="ECO:0000313" key="3">
    <source>
        <dbReference type="EMBL" id="GAI46369.1"/>
    </source>
</evidence>
<accession>X1QSX3</accession>
<organism evidence="3">
    <name type="scientific">marine sediment metagenome</name>
    <dbReference type="NCBI Taxonomy" id="412755"/>
    <lineage>
        <taxon>unclassified sequences</taxon>
        <taxon>metagenomes</taxon>
        <taxon>ecological metagenomes</taxon>
    </lineage>
</organism>
<protein>
    <recommendedName>
        <fullName evidence="2">PEGA domain-containing protein</fullName>
    </recommendedName>
</protein>
<reference evidence="3" key="1">
    <citation type="journal article" date="2014" name="Front. Microbiol.">
        <title>High frequency of phylogenetically diverse reductive dehalogenase-homologous genes in deep subseafloor sedimentary metagenomes.</title>
        <authorList>
            <person name="Kawai M."/>
            <person name="Futagami T."/>
            <person name="Toyoda A."/>
            <person name="Takaki Y."/>
            <person name="Nishi S."/>
            <person name="Hori S."/>
            <person name="Arai W."/>
            <person name="Tsubouchi T."/>
            <person name="Morono Y."/>
            <person name="Uchiyama I."/>
            <person name="Ito T."/>
            <person name="Fujiyama A."/>
            <person name="Inagaki F."/>
            <person name="Takami H."/>
        </authorList>
    </citation>
    <scope>NUCLEOTIDE SEQUENCE</scope>
    <source>
        <strain evidence="3">Expedition CK06-06</strain>
    </source>
</reference>
<sequence length="141" mass="15657">MERLLVLTLWAAMGLAGCTTTVLIDSKPSGAKVYLDNEEVGTTPVKARVKVGTKGSSHTVVLEKDGRRFETHLKNTHLTKTNLVLSVLFFAPALFFTWQPEQDSYTFEMSRYGMSSADPYGPESRKIRPDASSFREPPSLT</sequence>
<dbReference type="PROSITE" id="PS51257">
    <property type="entry name" value="PROKAR_LIPOPROTEIN"/>
    <property type="match status" value="1"/>
</dbReference>
<evidence type="ECO:0000256" key="1">
    <source>
        <dbReference type="SAM" id="MobiDB-lite"/>
    </source>
</evidence>
<dbReference type="AlphaFoldDB" id="X1QSX3"/>
<name>X1QSX3_9ZZZZ</name>
<dbReference type="InterPro" id="IPR013229">
    <property type="entry name" value="PEGA"/>
</dbReference>
<comment type="caution">
    <text evidence="3">The sequence shown here is derived from an EMBL/GenBank/DDBJ whole genome shotgun (WGS) entry which is preliminary data.</text>
</comment>